<feature type="short sequence motif" description="GXSXG" evidence="8">
    <location>
        <begin position="1284"/>
        <end position="1288"/>
    </location>
</feature>
<feature type="region of interest" description="Disordered" evidence="9">
    <location>
        <begin position="172"/>
        <end position="197"/>
    </location>
</feature>
<feature type="compositionally biased region" description="Polar residues" evidence="9">
    <location>
        <begin position="358"/>
        <end position="374"/>
    </location>
</feature>
<dbReference type="InterPro" id="IPR017907">
    <property type="entry name" value="Znf_RING_CS"/>
</dbReference>
<dbReference type="CDD" id="cd07199">
    <property type="entry name" value="Pat17_PNPLA8_PNPLA9_like"/>
    <property type="match status" value="1"/>
</dbReference>
<dbReference type="GO" id="GO:0019369">
    <property type="term" value="P:arachidonate metabolic process"/>
    <property type="evidence" value="ECO:0007669"/>
    <property type="project" value="TreeGrafter"/>
</dbReference>
<dbReference type="PANTHER" id="PTHR24185:SF1">
    <property type="entry name" value="CALCIUM-INDEPENDENT PHOSPHOLIPASE A2-GAMMA"/>
    <property type="match status" value="1"/>
</dbReference>
<dbReference type="InterPro" id="IPR016035">
    <property type="entry name" value="Acyl_Trfase/lysoPLipase"/>
</dbReference>
<dbReference type="GO" id="GO:0008270">
    <property type="term" value="F:zinc ion binding"/>
    <property type="evidence" value="ECO:0007669"/>
    <property type="project" value="UniProtKB-KW"/>
</dbReference>
<feature type="domain" description="PNPLA" evidence="11">
    <location>
        <begin position="1247"/>
        <end position="1456"/>
    </location>
</feature>
<keyword evidence="13" id="KW-1185">Reference proteome</keyword>
<feature type="region of interest" description="Disordered" evidence="9">
    <location>
        <begin position="120"/>
        <end position="141"/>
    </location>
</feature>
<dbReference type="PROSITE" id="PS51635">
    <property type="entry name" value="PNPLA"/>
    <property type="match status" value="1"/>
</dbReference>
<keyword evidence="4" id="KW-0862">Zinc</keyword>
<evidence type="ECO:0000256" key="9">
    <source>
        <dbReference type="SAM" id="MobiDB-lite"/>
    </source>
</evidence>
<feature type="region of interest" description="Disordered" evidence="9">
    <location>
        <begin position="21"/>
        <end position="101"/>
    </location>
</feature>
<dbReference type="Gene3D" id="3.40.1090.10">
    <property type="entry name" value="Cytosolic phospholipase A2 catalytic domain"/>
    <property type="match status" value="1"/>
</dbReference>
<feature type="short sequence motif" description="GXGXXG" evidence="8">
    <location>
        <begin position="1251"/>
        <end position="1256"/>
    </location>
</feature>
<evidence type="ECO:0000256" key="1">
    <source>
        <dbReference type="ARBA" id="ARBA00022723"/>
    </source>
</evidence>
<dbReference type="HOGENOM" id="CLU_236170_0_0_1"/>
<sequence length="1883" mass="210629">MASSYSLPDFEFHEFSISPLANPLSSKEATSCNEDGGGQRFVHARGGRSAQSEEWAQHRTFEPGSDALTRDGPQYDEDGTDRYGRDMPSESTSGSGQLHGHQMDRVGKVGHRAAGLTWQGATGASESHQSHSAMSQESGEGVGVALHEKFRDGSGNEEDWEGSNVRIISTAQHGDPRSQPSNFQPTADHFGGHSGMAEPTHFGIPGFGVSSRATIFPGPHGADAPERSIPTQDDEDEVIKQAMELSKYTAAQEEMQRAAYAAQQQSIVRKPPIARYPLATADTAHTAPAIVQCPPNDILPEYSEVPKHSANHDHTSITTRTTEDGRFLHEQEARNTAAVGYMQNGAHGFHVVGRSNGPAAQNQRTTVAPSSTHNRSTDRADTSDSVAFDTCPPSAEDPPPRNPVRPRTNIVPHAPKSANSSVASTAAVRYSSQRPSTSATTFLDPQDDRVERATTVGSSPSLQTAENRVSRSSLNAYNPVRIPISSSPPPSERGSSSPQMLQYPDNQRARPQFVIRESSRTRNRTQSISSAGGSGELCENCRTIGPHRWYCNVCGIVYCGICWDKPLFHQENHLAIGSIPHERTLRNIAMKVANVLTPKLTDAAREQLHLADIDTTWFGVVREGHERPLFRDYGRYANLMASARDLRLESAEATSATTAELNRDILYPSLVSFVGETGAGKSTLIKLLIDLHSEEHETFATPVVGAPGHDISTSEDVHLYLDPHTSESQAPILFADCEGLEGGERDPTGARLKKEAERRHNAALAAGNRRRPRLKHTSERELLWADSPHTQSRTFAVAHLYPRLLYTFSDVIVFVLKNHRAIERVLERLVDWAQAALEKSSNQPVLPHAIIALNACENDIPVELWDVDTATSRLLADMSRTVHQNATFKKHAEFWRVRDRQIDSVQDLLHAYYRSVRVVRIPTNGRPKLIDEQVMKFSEGIQQASNEARDKKAELRMLFDADEFQPYLQEAFDHFAKDLNTPFDFVQASLKNSPIPSDFGGNILKLALQIMHRWKNLAKGDTIFEEMSYVVASCIMLDAARTGKLGNPLEIFPNYLEHLDNALENFCLHHWPCEYISNKAGRCGNVRSGHDAKGHQLSSGKLLAAGAYQSKFFFEGYQHSFRDNTFHLLVALQRRVRALEQDGMSEEMAAAEVHKNHVLPLFLEHASRAEPREFVSHTVCFCCLFDPPEHALPCGHIICTRCLTLYGHVHSKRFVEIHECPMERRARRFRNVWQIELFPPSCGVRILTLDGGGVRGIVELEILRHLFQELGCINIQNFFDLIVGTSTGGLIALGLTSRNWTVEECIEQFTTFCKQAFTLRRGIGVPVIGQLVSHYNHSRYETQPLEDALKTAFTHEQYLFGGRRADPGSTSTKVAVTATAAAGQSVVLSNYNRLCTRKLPYHFQRPDNLDTELKTWEAARATSAAPTYFKPLCHEPSKMVYSDGGVYHNNPIVIADYERKLIWPHQQDVEPDIIVSIGTLYSDKTKDKRALSQKWTSSPRGVVSHGKFLQKMATDHLHTSLDSERAWNMWLNARDPTGADKARYVRLNPKLEDHPPKLDEVSELRHLQELTWRCIKDDRQYGLLALRLVATCFYFDVSGDVREDYVKDVFEVSGYLQCRLRTGVEIEELGRFIKRKATAGHDAHFLIQEEGNETTIPVEVRLDSKIIDRMIDRRTFRLDQRVDIRQSNKSSRTQISLCYTRDTSYPISGFPRQLHSSKAYFATSRHGLSYTSSFRWVARSDSQHQRRFDWKPQTLAAPINAEDLIERYADATHLLGNAMQSDLMDGKGGKGCEYPGALLSPYAFAAHSVGSHVQPVVAELAATPVVQQYHELPTFSERVTDRSLYFEAKDDWVAFGKEYLDLMKGDLVKVSEKLETGKYFNDG</sequence>
<evidence type="ECO:0000256" key="5">
    <source>
        <dbReference type="ARBA" id="ARBA00022963"/>
    </source>
</evidence>
<dbReference type="EMBL" id="KB445552">
    <property type="protein sequence ID" value="EMC99209.1"/>
    <property type="molecule type" value="Genomic_DNA"/>
</dbReference>
<evidence type="ECO:0000259" key="11">
    <source>
        <dbReference type="PROSITE" id="PS51635"/>
    </source>
</evidence>
<evidence type="ECO:0000256" key="6">
    <source>
        <dbReference type="ARBA" id="ARBA00023098"/>
    </source>
</evidence>
<dbReference type="PROSITE" id="PS00518">
    <property type="entry name" value="ZF_RING_1"/>
    <property type="match status" value="1"/>
</dbReference>
<feature type="compositionally biased region" description="Low complexity" evidence="9">
    <location>
        <begin position="405"/>
        <end position="428"/>
    </location>
</feature>
<dbReference type="GO" id="GO:0047499">
    <property type="term" value="F:calcium-independent phospholipase A2 activity"/>
    <property type="evidence" value="ECO:0007669"/>
    <property type="project" value="TreeGrafter"/>
</dbReference>
<reference evidence="12 13" key="1">
    <citation type="journal article" date="2012" name="PLoS Pathog.">
        <title>Diverse lifestyles and strategies of plant pathogenesis encoded in the genomes of eighteen Dothideomycetes fungi.</title>
        <authorList>
            <person name="Ohm R.A."/>
            <person name="Feau N."/>
            <person name="Henrissat B."/>
            <person name="Schoch C.L."/>
            <person name="Horwitz B.A."/>
            <person name="Barry K.W."/>
            <person name="Condon B.J."/>
            <person name="Copeland A.C."/>
            <person name="Dhillon B."/>
            <person name="Glaser F."/>
            <person name="Hesse C.N."/>
            <person name="Kosti I."/>
            <person name="LaButti K."/>
            <person name="Lindquist E.A."/>
            <person name="Lucas S."/>
            <person name="Salamov A.A."/>
            <person name="Bradshaw R.E."/>
            <person name="Ciuffetti L."/>
            <person name="Hamelin R.C."/>
            <person name="Kema G.H.J."/>
            <person name="Lawrence C."/>
            <person name="Scott J.A."/>
            <person name="Spatafora J.W."/>
            <person name="Turgeon B.G."/>
            <person name="de Wit P.J.G.M."/>
            <person name="Zhong S."/>
            <person name="Goodwin S.B."/>
            <person name="Grigoriev I.V."/>
        </authorList>
    </citation>
    <scope>NUCLEOTIDE SEQUENCE [LARGE SCALE GENOMIC DNA]</scope>
    <source>
        <strain evidence="12 13">UAMH 10762</strain>
    </source>
</reference>
<evidence type="ECO:0000313" key="13">
    <source>
        <dbReference type="Proteomes" id="UP000011761"/>
    </source>
</evidence>
<evidence type="ECO:0000256" key="7">
    <source>
        <dbReference type="PROSITE-ProRule" id="PRU00175"/>
    </source>
</evidence>
<keyword evidence="5 8" id="KW-0442">Lipid degradation</keyword>
<feature type="short sequence motif" description="DGA/G" evidence="8">
    <location>
        <begin position="1443"/>
        <end position="1445"/>
    </location>
</feature>
<feature type="compositionally biased region" description="Polar residues" evidence="9">
    <location>
        <begin position="120"/>
        <end position="138"/>
    </location>
</feature>
<dbReference type="GO" id="GO:0016020">
    <property type="term" value="C:membrane"/>
    <property type="evidence" value="ECO:0007669"/>
    <property type="project" value="TreeGrafter"/>
</dbReference>
<keyword evidence="1" id="KW-0479">Metal-binding</keyword>
<dbReference type="SUPFAM" id="SSF52540">
    <property type="entry name" value="P-loop containing nucleoside triphosphate hydrolases"/>
    <property type="match status" value="1"/>
</dbReference>
<dbReference type="Proteomes" id="UP000011761">
    <property type="component" value="Unassembled WGS sequence"/>
</dbReference>
<dbReference type="PANTHER" id="PTHR24185">
    <property type="entry name" value="CALCIUM-INDEPENDENT PHOSPHOLIPASE A2-GAMMA"/>
    <property type="match status" value="1"/>
</dbReference>
<feature type="active site" description="Proton acceptor" evidence="8">
    <location>
        <position position="1443"/>
    </location>
</feature>
<dbReference type="OMA" id="DRHWPCE"/>
<feature type="region of interest" description="Disordered" evidence="9">
    <location>
        <begin position="349"/>
        <end position="534"/>
    </location>
</feature>
<proteinExistence type="predicted"/>
<dbReference type="GO" id="GO:0046486">
    <property type="term" value="P:glycerolipid metabolic process"/>
    <property type="evidence" value="ECO:0007669"/>
    <property type="project" value="UniProtKB-ARBA"/>
</dbReference>
<dbReference type="RefSeq" id="XP_007674170.1">
    <property type="nucleotide sequence ID" value="XM_007675980.1"/>
</dbReference>
<evidence type="ECO:0008006" key="14">
    <source>
        <dbReference type="Google" id="ProtNLM"/>
    </source>
</evidence>
<feature type="compositionally biased region" description="Polar residues" evidence="9">
    <location>
        <begin position="23"/>
        <end position="33"/>
    </location>
</feature>
<accession>M2NII7</accession>
<feature type="compositionally biased region" description="Polar residues" evidence="9">
    <location>
        <begin position="172"/>
        <end position="185"/>
    </location>
</feature>
<dbReference type="GeneID" id="19108661"/>
<evidence type="ECO:0000256" key="3">
    <source>
        <dbReference type="ARBA" id="ARBA00022801"/>
    </source>
</evidence>
<dbReference type="InterPro" id="IPR027417">
    <property type="entry name" value="P-loop_NTPase"/>
</dbReference>
<gene>
    <name evidence="12" type="ORF">BAUCODRAFT_146182</name>
</gene>
<dbReference type="KEGG" id="bcom:BAUCODRAFT_146182"/>
<dbReference type="OrthoDB" id="194358at2759"/>
<dbReference type="Pfam" id="PF01734">
    <property type="entry name" value="Patatin"/>
    <property type="match status" value="1"/>
</dbReference>
<dbReference type="PROSITE" id="PS50089">
    <property type="entry name" value="ZF_RING_2"/>
    <property type="match status" value="1"/>
</dbReference>
<keyword evidence="3 8" id="KW-0378">Hydrolase</keyword>
<feature type="domain" description="RING-type" evidence="10">
    <location>
        <begin position="1180"/>
        <end position="1224"/>
    </location>
</feature>
<keyword evidence="6 8" id="KW-0443">Lipid metabolism</keyword>
<dbReference type="GO" id="GO:0016042">
    <property type="term" value="P:lipid catabolic process"/>
    <property type="evidence" value="ECO:0007669"/>
    <property type="project" value="UniProtKB-UniRule"/>
</dbReference>
<feature type="compositionally biased region" description="Polar residues" evidence="9">
    <location>
        <begin position="455"/>
        <end position="476"/>
    </location>
</feature>
<evidence type="ECO:0000313" key="12">
    <source>
        <dbReference type="EMBL" id="EMC99209.1"/>
    </source>
</evidence>
<dbReference type="SUPFAM" id="SSF52151">
    <property type="entry name" value="FabD/lysophospholipase-like"/>
    <property type="match status" value="1"/>
</dbReference>
<keyword evidence="2 7" id="KW-0863">Zinc-finger</keyword>
<dbReference type="Gene3D" id="3.40.50.300">
    <property type="entry name" value="P-loop containing nucleotide triphosphate hydrolases"/>
    <property type="match status" value="1"/>
</dbReference>
<evidence type="ECO:0000256" key="8">
    <source>
        <dbReference type="PROSITE-ProRule" id="PRU01161"/>
    </source>
</evidence>
<feature type="active site" description="Nucleophile" evidence="8">
    <location>
        <position position="1286"/>
    </location>
</feature>
<dbReference type="eggNOG" id="KOG4231">
    <property type="taxonomic scope" value="Eukaryota"/>
</dbReference>
<evidence type="ECO:0000259" key="10">
    <source>
        <dbReference type="PROSITE" id="PS50089"/>
    </source>
</evidence>
<dbReference type="InterPro" id="IPR002641">
    <property type="entry name" value="PNPLA_dom"/>
</dbReference>
<evidence type="ECO:0000256" key="2">
    <source>
        <dbReference type="ARBA" id="ARBA00022771"/>
    </source>
</evidence>
<protein>
    <recommendedName>
        <fullName evidence="14">PNPLA domain-containing protein</fullName>
    </recommendedName>
</protein>
<name>M2NII7_BAUPA</name>
<evidence type="ECO:0000256" key="4">
    <source>
        <dbReference type="ARBA" id="ARBA00022833"/>
    </source>
</evidence>
<organism evidence="12 13">
    <name type="scientific">Baudoinia panamericana (strain UAMH 10762)</name>
    <name type="common">Angels' share fungus</name>
    <name type="synonym">Baudoinia compniacensis (strain UAMH 10762)</name>
    <dbReference type="NCBI Taxonomy" id="717646"/>
    <lineage>
        <taxon>Eukaryota</taxon>
        <taxon>Fungi</taxon>
        <taxon>Dikarya</taxon>
        <taxon>Ascomycota</taxon>
        <taxon>Pezizomycotina</taxon>
        <taxon>Dothideomycetes</taxon>
        <taxon>Dothideomycetidae</taxon>
        <taxon>Mycosphaerellales</taxon>
        <taxon>Teratosphaeriaceae</taxon>
        <taxon>Baudoinia</taxon>
    </lineage>
</organism>
<feature type="compositionally biased region" description="Polar residues" evidence="9">
    <location>
        <begin position="430"/>
        <end position="443"/>
    </location>
</feature>
<dbReference type="InterPro" id="IPR001841">
    <property type="entry name" value="Znf_RING"/>
</dbReference>